<keyword evidence="1" id="KW-0732">Signal</keyword>
<evidence type="ECO:0000256" key="1">
    <source>
        <dbReference type="SAM" id="SignalP"/>
    </source>
</evidence>
<feature type="domain" description="Ricin B lectin" evidence="2">
    <location>
        <begin position="24"/>
        <end position="84"/>
    </location>
</feature>
<protein>
    <recommendedName>
        <fullName evidence="2">Ricin B lectin domain-containing protein</fullName>
    </recommendedName>
</protein>
<dbReference type="InterPro" id="IPR035992">
    <property type="entry name" value="Ricin_B-like_lectins"/>
</dbReference>
<sequence length="292" mass="31354">MLGVALAAIALGAVVVAPASAASGNDVVEIKNVAYGECLQAAQEQHGSPLIVACDGGADQRWEVIPVAGGRQLLRNVTSKDCLSETYGSYYCDDEGVHSFAAILPQPSGAVRIKLSDGERYLSGFTWSSGARDAWYQPLRDYDEQLWQVRAVGTAAPLPDTKGEVVRISSVQFDYYGCVSLTNGTGLTNSPCADVPEQKFQRIELPDGRTALQSLANGKCVTVREGQSISLDVASNCSPEDVRQLWTIEPTRTGAARVRQSADGQLLTPGSNWVFLYAQQTGAWQLWNLLPA</sequence>
<dbReference type="PROSITE" id="PS50231">
    <property type="entry name" value="RICIN_B_LECTIN"/>
    <property type="match status" value="1"/>
</dbReference>
<evidence type="ECO:0000259" key="2">
    <source>
        <dbReference type="Pfam" id="PF14200"/>
    </source>
</evidence>
<proteinExistence type="predicted"/>
<evidence type="ECO:0000313" key="4">
    <source>
        <dbReference type="Proteomes" id="UP000605568"/>
    </source>
</evidence>
<name>A0ABQ3MKW7_9PSEU</name>
<accession>A0ABQ3MKW7</accession>
<dbReference type="InterPro" id="IPR000772">
    <property type="entry name" value="Ricin_B_lectin"/>
</dbReference>
<reference evidence="4" key="1">
    <citation type="journal article" date="2019" name="Int. J. Syst. Evol. Microbiol.">
        <title>The Global Catalogue of Microorganisms (GCM) 10K type strain sequencing project: providing services to taxonomists for standard genome sequencing and annotation.</title>
        <authorList>
            <consortium name="The Broad Institute Genomics Platform"/>
            <consortium name="The Broad Institute Genome Sequencing Center for Infectious Disease"/>
            <person name="Wu L."/>
            <person name="Ma J."/>
        </authorList>
    </citation>
    <scope>NUCLEOTIDE SEQUENCE [LARGE SCALE GENOMIC DNA]</scope>
    <source>
        <strain evidence="4">CGMCC 4.7367</strain>
    </source>
</reference>
<evidence type="ECO:0000313" key="3">
    <source>
        <dbReference type="EMBL" id="GHH51495.1"/>
    </source>
</evidence>
<dbReference type="Gene3D" id="2.80.10.50">
    <property type="match status" value="2"/>
</dbReference>
<dbReference type="SUPFAM" id="SSF50370">
    <property type="entry name" value="Ricin B-like lectins"/>
    <property type="match status" value="2"/>
</dbReference>
<comment type="caution">
    <text evidence="3">The sequence shown here is derived from an EMBL/GenBank/DDBJ whole genome shotgun (WGS) entry which is preliminary data.</text>
</comment>
<feature type="chain" id="PRO_5047008689" description="Ricin B lectin domain-containing protein" evidence="1">
    <location>
        <begin position="22"/>
        <end position="292"/>
    </location>
</feature>
<dbReference type="EMBL" id="BNAR01000011">
    <property type="protein sequence ID" value="GHH51495.1"/>
    <property type="molecule type" value="Genomic_DNA"/>
</dbReference>
<dbReference type="Pfam" id="PF14200">
    <property type="entry name" value="RicinB_lectin_2"/>
    <property type="match status" value="1"/>
</dbReference>
<keyword evidence="4" id="KW-1185">Reference proteome</keyword>
<gene>
    <name evidence="3" type="ORF">GCM10017774_61970</name>
</gene>
<organism evidence="3 4">
    <name type="scientific">Lentzea cavernae</name>
    <dbReference type="NCBI Taxonomy" id="2020703"/>
    <lineage>
        <taxon>Bacteria</taxon>
        <taxon>Bacillati</taxon>
        <taxon>Actinomycetota</taxon>
        <taxon>Actinomycetes</taxon>
        <taxon>Pseudonocardiales</taxon>
        <taxon>Pseudonocardiaceae</taxon>
        <taxon>Lentzea</taxon>
    </lineage>
</organism>
<dbReference type="CDD" id="cd00161">
    <property type="entry name" value="beta-trefoil_Ricin-like"/>
    <property type="match status" value="1"/>
</dbReference>
<feature type="signal peptide" evidence="1">
    <location>
        <begin position="1"/>
        <end position="21"/>
    </location>
</feature>
<dbReference type="Proteomes" id="UP000605568">
    <property type="component" value="Unassembled WGS sequence"/>
</dbReference>